<proteinExistence type="predicted"/>
<dbReference type="CDD" id="cd22614">
    <property type="entry name" value="Kunitz_TFPI1_2-like"/>
    <property type="match status" value="1"/>
</dbReference>
<evidence type="ECO:0000256" key="12">
    <source>
        <dbReference type="ARBA" id="ARBA00073658"/>
    </source>
</evidence>
<dbReference type="GO" id="GO:0005615">
    <property type="term" value="C:extracellular space"/>
    <property type="evidence" value="ECO:0007669"/>
    <property type="project" value="TreeGrafter"/>
</dbReference>
<evidence type="ECO:0000256" key="14">
    <source>
        <dbReference type="ARBA" id="ARBA00081787"/>
    </source>
</evidence>
<dbReference type="GO" id="GO:0004867">
    <property type="term" value="F:serine-type endopeptidase inhibitor activity"/>
    <property type="evidence" value="ECO:0007669"/>
    <property type="project" value="UniProtKB-KW"/>
</dbReference>
<dbReference type="InterPro" id="IPR050098">
    <property type="entry name" value="TFPI/VKTCI-like"/>
</dbReference>
<evidence type="ECO:0000259" key="16">
    <source>
        <dbReference type="PROSITE" id="PS50279"/>
    </source>
</evidence>
<keyword evidence="18" id="KW-1185">Reference proteome</keyword>
<dbReference type="GO" id="GO:0007596">
    <property type="term" value="P:blood coagulation"/>
    <property type="evidence" value="ECO:0007669"/>
    <property type="project" value="UniProtKB-KW"/>
</dbReference>
<evidence type="ECO:0000256" key="7">
    <source>
        <dbReference type="ARBA" id="ARBA00022900"/>
    </source>
</evidence>
<evidence type="ECO:0000256" key="11">
    <source>
        <dbReference type="ARBA" id="ARBA00057773"/>
    </source>
</evidence>
<dbReference type="SMART" id="SM00131">
    <property type="entry name" value="KU"/>
    <property type="match status" value="3"/>
</dbReference>
<dbReference type="Pfam" id="PF00014">
    <property type="entry name" value="Kunitz_BPTI"/>
    <property type="match status" value="3"/>
</dbReference>
<evidence type="ECO:0000256" key="13">
    <source>
        <dbReference type="ARBA" id="ARBA00081110"/>
    </source>
</evidence>
<keyword evidence="5 15" id="KW-0732">Signal</keyword>
<evidence type="ECO:0000313" key="18">
    <source>
        <dbReference type="Proteomes" id="UP001488838"/>
    </source>
</evidence>
<organism evidence="17 18">
    <name type="scientific">Myodes glareolus</name>
    <name type="common">Bank vole</name>
    <name type="synonym">Clethrionomys glareolus</name>
    <dbReference type="NCBI Taxonomy" id="447135"/>
    <lineage>
        <taxon>Eukaryota</taxon>
        <taxon>Metazoa</taxon>
        <taxon>Chordata</taxon>
        <taxon>Craniata</taxon>
        <taxon>Vertebrata</taxon>
        <taxon>Euteleostomi</taxon>
        <taxon>Mammalia</taxon>
        <taxon>Eutheria</taxon>
        <taxon>Euarchontoglires</taxon>
        <taxon>Glires</taxon>
        <taxon>Rodentia</taxon>
        <taxon>Myomorpha</taxon>
        <taxon>Muroidea</taxon>
        <taxon>Cricetidae</taxon>
        <taxon>Arvicolinae</taxon>
        <taxon>Myodes</taxon>
    </lineage>
</organism>
<evidence type="ECO:0000256" key="3">
    <source>
        <dbReference type="ARBA" id="ARBA00022690"/>
    </source>
</evidence>
<dbReference type="EMBL" id="JBBHLL010000059">
    <property type="protein sequence ID" value="KAK7822321.1"/>
    <property type="molecule type" value="Genomic_DNA"/>
</dbReference>
<keyword evidence="6" id="KW-0677">Repeat</keyword>
<feature type="domain" description="BPTI/Kunitz inhibitor" evidence="16">
    <location>
        <begin position="125"/>
        <end position="175"/>
    </location>
</feature>
<dbReference type="CDD" id="cd22613">
    <property type="entry name" value="Kunitz_TFPI1_1-like"/>
    <property type="match status" value="1"/>
</dbReference>
<dbReference type="AlphaFoldDB" id="A0AAW0J7Z0"/>
<keyword evidence="4" id="KW-0356">Hemostasis</keyword>
<comment type="caution">
    <text evidence="17">The sequence shown here is derived from an EMBL/GenBank/DDBJ whole genome shotgun (WGS) entry which is preliminary data.</text>
</comment>
<feature type="chain" id="PRO_5043429749" description="Tissue factor pathway inhibitor" evidence="15">
    <location>
        <begin position="29"/>
        <end position="331"/>
    </location>
</feature>
<keyword evidence="9" id="KW-1015">Disulfide bond</keyword>
<keyword evidence="7" id="KW-0722">Serine protease inhibitor</keyword>
<evidence type="ECO:0000256" key="2">
    <source>
        <dbReference type="ARBA" id="ARBA00022525"/>
    </source>
</evidence>
<evidence type="ECO:0000256" key="4">
    <source>
        <dbReference type="ARBA" id="ARBA00022696"/>
    </source>
</evidence>
<sequence length="331" mass="37186">MTYMMKKERAFWASVCLLLSVTPELLNALPEKADEQSETTDSALPLMKPKQTFCAMKVDDGPCKAMIRSYFFNILTQQCEEFIYGGCRGNENRFETLEECKKTCIPGYKKTPVKTTSTAGKPNFCFLEEDPGICRGLITRYFYNNQSKQCEQFKYGGCLGNQNNFETLDACRSTCEDPVNELPMGNYVPEQNILSSFPNFPDLSIQGLCAKRWLLAFRTACLPLSAPGLLTAASSAHKHLSKYHGPSWCLSPADSGLCQSSEKRFYYNPVIGKCRQFKYTGCGGNNNNFTTKKDCVKACKKGFIKRISKEGKVKTPRRKEPSVKIVYAAID</sequence>
<dbReference type="Gene3D" id="4.10.410.10">
    <property type="entry name" value="Pancreatic trypsin inhibitor Kunitz domain"/>
    <property type="match status" value="3"/>
</dbReference>
<dbReference type="SUPFAM" id="SSF57362">
    <property type="entry name" value="BPTI-like"/>
    <property type="match status" value="3"/>
</dbReference>
<dbReference type="PIRSF" id="PIRSF001620">
    <property type="entry name" value="TFPI"/>
    <property type="match status" value="1"/>
</dbReference>
<evidence type="ECO:0000256" key="1">
    <source>
        <dbReference type="ARBA" id="ARBA00004613"/>
    </source>
</evidence>
<evidence type="ECO:0000256" key="9">
    <source>
        <dbReference type="ARBA" id="ARBA00023157"/>
    </source>
</evidence>
<evidence type="ECO:0000256" key="6">
    <source>
        <dbReference type="ARBA" id="ARBA00022737"/>
    </source>
</evidence>
<feature type="signal peptide" evidence="15">
    <location>
        <begin position="1"/>
        <end position="28"/>
    </location>
</feature>
<comment type="subcellular location">
    <subcellularLocation>
        <location evidence="1">Secreted</location>
    </subcellularLocation>
</comment>
<gene>
    <name evidence="17" type="ORF">U0070_014420</name>
</gene>
<dbReference type="PROSITE" id="PS00280">
    <property type="entry name" value="BPTI_KUNITZ_1"/>
    <property type="match status" value="3"/>
</dbReference>
<dbReference type="PANTHER" id="PTHR10083">
    <property type="entry name" value="KUNITZ-TYPE PROTEASE INHIBITOR-RELATED"/>
    <property type="match status" value="1"/>
</dbReference>
<feature type="domain" description="BPTI/Kunitz inhibitor" evidence="16">
    <location>
        <begin position="54"/>
        <end position="104"/>
    </location>
</feature>
<keyword evidence="2" id="KW-0964">Secreted</keyword>
<dbReference type="InterPro" id="IPR002223">
    <property type="entry name" value="Kunitz_BPTI"/>
</dbReference>
<name>A0AAW0J7Z0_MYOGA</name>
<evidence type="ECO:0000256" key="15">
    <source>
        <dbReference type="SAM" id="SignalP"/>
    </source>
</evidence>
<dbReference type="FunFam" id="4.10.410.10:FF:000012">
    <property type="entry name" value="Tissue factor pathway inhibitor"/>
    <property type="match status" value="1"/>
</dbReference>
<dbReference type="PANTHER" id="PTHR10083:SF328">
    <property type="entry name" value="TISSUE FACTOR PATHWAY INHIBITOR"/>
    <property type="match status" value="1"/>
</dbReference>
<evidence type="ECO:0000256" key="10">
    <source>
        <dbReference type="ARBA" id="ARBA00023180"/>
    </source>
</evidence>
<dbReference type="CDD" id="cd22615">
    <property type="entry name" value="Kunitz_TFPI1_TFPI2_3-like"/>
    <property type="match status" value="1"/>
</dbReference>
<keyword evidence="3" id="KW-0646">Protease inhibitor</keyword>
<keyword evidence="8" id="KW-0094">Blood coagulation</keyword>
<accession>A0AAW0J7Z0</accession>
<protein>
    <recommendedName>
        <fullName evidence="12">Tissue factor pathway inhibitor</fullName>
    </recommendedName>
    <alternativeName>
        <fullName evidence="13">Extrinsic pathway inhibitor</fullName>
    </alternativeName>
    <alternativeName>
        <fullName evidence="14">Lipoprotein-associated coagulation inhibitor</fullName>
    </alternativeName>
</protein>
<keyword evidence="10" id="KW-0325">Glycoprotein</keyword>
<reference evidence="17 18" key="1">
    <citation type="journal article" date="2023" name="bioRxiv">
        <title>Conserved and derived expression patterns and positive selection on dental genes reveal complex evolutionary context of ever-growing rodent molars.</title>
        <authorList>
            <person name="Calamari Z.T."/>
            <person name="Song A."/>
            <person name="Cohen E."/>
            <person name="Akter M."/>
            <person name="Roy R.D."/>
            <person name="Hallikas O."/>
            <person name="Christensen M.M."/>
            <person name="Li P."/>
            <person name="Marangoni P."/>
            <person name="Jernvall J."/>
            <person name="Klein O.D."/>
        </authorList>
    </citation>
    <scope>NUCLEOTIDE SEQUENCE [LARGE SCALE GENOMIC DNA]</scope>
    <source>
        <strain evidence="17">V071</strain>
    </source>
</reference>
<evidence type="ECO:0000313" key="17">
    <source>
        <dbReference type="EMBL" id="KAK7822321.1"/>
    </source>
</evidence>
<dbReference type="FunFam" id="4.10.410.10:FF:000004">
    <property type="entry name" value="Tissue factor pathway inhibitor"/>
    <property type="match status" value="1"/>
</dbReference>
<dbReference type="Proteomes" id="UP001488838">
    <property type="component" value="Unassembled WGS sequence"/>
</dbReference>
<feature type="domain" description="BPTI/Kunitz inhibitor" evidence="16">
    <location>
        <begin position="249"/>
        <end position="299"/>
    </location>
</feature>
<dbReference type="GO" id="GO:0071396">
    <property type="term" value="P:cellular response to lipid"/>
    <property type="evidence" value="ECO:0007669"/>
    <property type="project" value="UniProtKB-ARBA"/>
</dbReference>
<evidence type="ECO:0000256" key="5">
    <source>
        <dbReference type="ARBA" id="ARBA00022729"/>
    </source>
</evidence>
<dbReference type="InterPro" id="IPR036880">
    <property type="entry name" value="Kunitz_BPTI_sf"/>
</dbReference>
<dbReference type="PROSITE" id="PS50279">
    <property type="entry name" value="BPTI_KUNITZ_2"/>
    <property type="match status" value="3"/>
</dbReference>
<dbReference type="InterPro" id="IPR020901">
    <property type="entry name" value="Prtase_inh_Kunz-CS"/>
</dbReference>
<dbReference type="PRINTS" id="PR00759">
    <property type="entry name" value="BASICPTASE"/>
</dbReference>
<evidence type="ECO:0000256" key="8">
    <source>
        <dbReference type="ARBA" id="ARBA00023084"/>
    </source>
</evidence>
<dbReference type="InterPro" id="IPR008296">
    <property type="entry name" value="TFPI-like"/>
</dbReference>
<comment type="function">
    <text evidence="11">Inhibits factor X (X(a)) directly and, in a Xa-dependent way, inhibits VIIa/tissue factor activity, presumably by forming a quaternary Xa/LACI/VIIa/TF complex. It possesses an antithrombotic action and also the ability to associate with lipoproteins in plasma.</text>
</comment>
<dbReference type="FunFam" id="4.10.410.10:FF:000013">
    <property type="entry name" value="Tissue factor pathway inhibitor"/>
    <property type="match status" value="1"/>
</dbReference>